<keyword evidence="2 4" id="KW-0472">Membrane</keyword>
<sequence>MRQLFTVPAAILIGAASPAMAGPAYKSEDIVKHFVNTADLGKARAICVGTDQECAKKVVNPAASPLNMKVTFELNSDRLTEEARQTLGEFAKALNDQRLQIATFQVEGHTDATGTDAYNDTLSMRRARSVSAYLSELGVSPERLKAEGFGKRHPSVSDPFSPENRRVETRLVLPQG</sequence>
<keyword evidence="8" id="KW-1185">Reference proteome</keyword>
<dbReference type="Proteomes" id="UP000238563">
    <property type="component" value="Unassembled WGS sequence"/>
</dbReference>
<feature type="signal peptide" evidence="5">
    <location>
        <begin position="1"/>
        <end position="21"/>
    </location>
</feature>
<evidence type="ECO:0000256" key="4">
    <source>
        <dbReference type="PROSITE-ProRule" id="PRU00473"/>
    </source>
</evidence>
<dbReference type="SUPFAM" id="SSF103088">
    <property type="entry name" value="OmpA-like"/>
    <property type="match status" value="1"/>
</dbReference>
<gene>
    <name evidence="7" type="ORF">C5750_23900</name>
</gene>
<keyword evidence="5" id="KW-0732">Signal</keyword>
<evidence type="ECO:0000256" key="2">
    <source>
        <dbReference type="ARBA" id="ARBA00023136"/>
    </source>
</evidence>
<dbReference type="Gene3D" id="3.30.1330.60">
    <property type="entry name" value="OmpA-like domain"/>
    <property type="match status" value="1"/>
</dbReference>
<organism evidence="7 8">
    <name type="scientific">Phyllobacterium myrsinacearum</name>
    <dbReference type="NCBI Taxonomy" id="28101"/>
    <lineage>
        <taxon>Bacteria</taxon>
        <taxon>Pseudomonadati</taxon>
        <taxon>Pseudomonadota</taxon>
        <taxon>Alphaproteobacteria</taxon>
        <taxon>Hyphomicrobiales</taxon>
        <taxon>Phyllobacteriaceae</taxon>
        <taxon>Phyllobacterium</taxon>
    </lineage>
</organism>
<keyword evidence="7" id="KW-0282">Flagellum</keyword>
<dbReference type="PRINTS" id="PR01021">
    <property type="entry name" value="OMPADOMAIN"/>
</dbReference>
<keyword evidence="3" id="KW-0998">Cell outer membrane</keyword>
<dbReference type="CDD" id="cd07185">
    <property type="entry name" value="OmpA_C-like"/>
    <property type="match status" value="1"/>
</dbReference>
<protein>
    <submittedName>
        <fullName evidence="7">Flagellar motor protein MotB</fullName>
    </submittedName>
</protein>
<dbReference type="OrthoDB" id="9814546at2"/>
<keyword evidence="7" id="KW-0966">Cell projection</keyword>
<dbReference type="InterPro" id="IPR006665">
    <property type="entry name" value="OmpA-like"/>
</dbReference>
<evidence type="ECO:0000313" key="8">
    <source>
        <dbReference type="Proteomes" id="UP000238563"/>
    </source>
</evidence>
<evidence type="ECO:0000259" key="6">
    <source>
        <dbReference type="PROSITE" id="PS51123"/>
    </source>
</evidence>
<evidence type="ECO:0000313" key="7">
    <source>
        <dbReference type="EMBL" id="PRD49873.1"/>
    </source>
</evidence>
<comment type="caution">
    <text evidence="7">The sequence shown here is derived from an EMBL/GenBank/DDBJ whole genome shotgun (WGS) entry which is preliminary data.</text>
</comment>
<reference evidence="7 8" key="1">
    <citation type="submission" date="2018-02" db="EMBL/GenBank/DDBJ databases">
        <title>The draft genome of Phyllobacterium myrsinacearum DSM5892.</title>
        <authorList>
            <person name="Li L."/>
            <person name="Liu L."/>
            <person name="Zhang X."/>
            <person name="Wang T."/>
        </authorList>
    </citation>
    <scope>NUCLEOTIDE SEQUENCE [LARGE SCALE GENOMIC DNA]</scope>
    <source>
        <strain evidence="7 8">DSM 5892</strain>
    </source>
</reference>
<dbReference type="InterPro" id="IPR050330">
    <property type="entry name" value="Bact_OuterMem_StrucFunc"/>
</dbReference>
<dbReference type="GO" id="GO:0009279">
    <property type="term" value="C:cell outer membrane"/>
    <property type="evidence" value="ECO:0007669"/>
    <property type="project" value="UniProtKB-SubCell"/>
</dbReference>
<dbReference type="InterPro" id="IPR006664">
    <property type="entry name" value="OMP_bac"/>
</dbReference>
<dbReference type="PROSITE" id="PS51123">
    <property type="entry name" value="OMPA_2"/>
    <property type="match status" value="1"/>
</dbReference>
<proteinExistence type="predicted"/>
<dbReference type="EMBL" id="PVBT01000009">
    <property type="protein sequence ID" value="PRD49873.1"/>
    <property type="molecule type" value="Genomic_DNA"/>
</dbReference>
<dbReference type="PANTHER" id="PTHR30329:SF21">
    <property type="entry name" value="LIPOPROTEIN YIAD-RELATED"/>
    <property type="match status" value="1"/>
</dbReference>
<keyword evidence="7" id="KW-0969">Cilium</keyword>
<evidence type="ECO:0000256" key="3">
    <source>
        <dbReference type="ARBA" id="ARBA00023237"/>
    </source>
</evidence>
<dbReference type="InterPro" id="IPR036737">
    <property type="entry name" value="OmpA-like_sf"/>
</dbReference>
<dbReference type="Pfam" id="PF00691">
    <property type="entry name" value="OmpA"/>
    <property type="match status" value="1"/>
</dbReference>
<evidence type="ECO:0000256" key="1">
    <source>
        <dbReference type="ARBA" id="ARBA00004442"/>
    </source>
</evidence>
<feature type="domain" description="OmpA-like" evidence="6">
    <location>
        <begin position="59"/>
        <end position="175"/>
    </location>
</feature>
<dbReference type="AlphaFoldDB" id="A0A2S9JAQ3"/>
<comment type="subcellular location">
    <subcellularLocation>
        <location evidence="1">Cell outer membrane</location>
    </subcellularLocation>
</comment>
<dbReference type="RefSeq" id="WP_105737516.1">
    <property type="nucleotide sequence ID" value="NZ_PVBT01000009.1"/>
</dbReference>
<dbReference type="PANTHER" id="PTHR30329">
    <property type="entry name" value="STATOR ELEMENT OF FLAGELLAR MOTOR COMPLEX"/>
    <property type="match status" value="1"/>
</dbReference>
<evidence type="ECO:0000256" key="5">
    <source>
        <dbReference type="SAM" id="SignalP"/>
    </source>
</evidence>
<accession>A0A2S9JAQ3</accession>
<feature type="chain" id="PRO_5015654665" evidence="5">
    <location>
        <begin position="22"/>
        <end position="176"/>
    </location>
</feature>
<name>A0A2S9JAQ3_9HYPH</name>